<dbReference type="CDD" id="cd00156">
    <property type="entry name" value="REC"/>
    <property type="match status" value="1"/>
</dbReference>
<dbReference type="Gene3D" id="3.40.50.2300">
    <property type="match status" value="1"/>
</dbReference>
<reference evidence="1 2" key="1">
    <citation type="submission" date="2024-09" db="EMBL/GenBank/DDBJ databases">
        <authorList>
            <person name="D'Angelo T."/>
        </authorList>
    </citation>
    <scope>NUCLEOTIDE SEQUENCE [LARGE SCALE GENOMIC DNA]</scope>
    <source>
        <strain evidence="1">SAG AM-320-E07</strain>
    </source>
</reference>
<protein>
    <recommendedName>
        <fullName evidence="3">Response regulatory domain-containing protein</fullName>
    </recommendedName>
</protein>
<name>A0ABV6YJQ5_UNCEI</name>
<dbReference type="SUPFAM" id="SSF52172">
    <property type="entry name" value="CheY-like"/>
    <property type="match status" value="1"/>
</dbReference>
<evidence type="ECO:0000313" key="2">
    <source>
        <dbReference type="Proteomes" id="UP001593833"/>
    </source>
</evidence>
<proteinExistence type="predicted"/>
<dbReference type="InterPro" id="IPR011006">
    <property type="entry name" value="CheY-like_superfamily"/>
</dbReference>
<evidence type="ECO:0000313" key="1">
    <source>
        <dbReference type="EMBL" id="MFC1572535.1"/>
    </source>
</evidence>
<keyword evidence="2" id="KW-1185">Reference proteome</keyword>
<organism evidence="1 2">
    <name type="scientific">Eiseniibacteriota bacterium</name>
    <dbReference type="NCBI Taxonomy" id="2212470"/>
    <lineage>
        <taxon>Bacteria</taxon>
        <taxon>Candidatus Eiseniibacteriota</taxon>
    </lineage>
</organism>
<gene>
    <name evidence="1" type="ORF">ACFL6M_02945</name>
</gene>
<dbReference type="Proteomes" id="UP001593833">
    <property type="component" value="Unassembled WGS sequence"/>
</dbReference>
<sequence length="270" mass="29505">MSKSKRNVVLIHWNEAEAATRLERLKRAGYEAVCLSDQDSATFRKTRSNPPDIYVIDLTRAPSAGRSVAVWLRQQKATRGIPIVFITGDSEKTEGVRKLLPDAIYTDWPRIRSALGTAMRGSPKSPVVPGTMQGYSGTPLVKKLGIREGTTLALLGAPSSFERLLKGLPGDVTIRKQARGNAAVIILFVNSRAVLERRFPTAAKMLAPGGKFWIAWPKKASGVCSDLTQATVRAFGLSSGFVDYKISAVDETWSALCFARRGSRTKKANR</sequence>
<accession>A0ABV6YJQ5</accession>
<dbReference type="EMBL" id="JBHPKH010000020">
    <property type="protein sequence ID" value="MFC1572535.1"/>
    <property type="molecule type" value="Genomic_DNA"/>
</dbReference>
<comment type="caution">
    <text evidence="1">The sequence shown here is derived from an EMBL/GenBank/DDBJ whole genome shotgun (WGS) entry which is preliminary data.</text>
</comment>
<evidence type="ECO:0008006" key="3">
    <source>
        <dbReference type="Google" id="ProtNLM"/>
    </source>
</evidence>